<evidence type="ECO:0000313" key="1">
    <source>
        <dbReference type="EMBL" id="SNU37742.1"/>
    </source>
</evidence>
<organism evidence="1 2">
    <name type="scientific">Klebsiella grimontii</name>
    <dbReference type="NCBI Taxonomy" id="2058152"/>
    <lineage>
        <taxon>Bacteria</taxon>
        <taxon>Pseudomonadati</taxon>
        <taxon>Pseudomonadota</taxon>
        <taxon>Gammaproteobacteria</taxon>
        <taxon>Enterobacterales</taxon>
        <taxon>Enterobacteriaceae</taxon>
        <taxon>Klebsiella/Raoultella group</taxon>
        <taxon>Klebsiella</taxon>
    </lineage>
</organism>
<protein>
    <submittedName>
        <fullName evidence="1">Uncharacterized protein</fullName>
    </submittedName>
</protein>
<gene>
    <name evidence="1" type="ORF">KOSB73_410005</name>
</gene>
<sequence>MALMLCVTAMLHLKPVYTPLVLRDWSGAAPGTRLYRFSSRSGLTAIFFFSSLPATL</sequence>
<name>A0A285BA12_9ENTR</name>
<evidence type="ECO:0000313" key="2">
    <source>
        <dbReference type="Proteomes" id="UP000220639"/>
    </source>
</evidence>
<accession>A0A285BA12</accession>
<reference evidence="2" key="1">
    <citation type="submission" date="2017-08" db="EMBL/GenBank/DDBJ databases">
        <authorList>
            <person name="Brisse S."/>
        </authorList>
    </citation>
    <scope>NUCLEOTIDE SEQUENCE [LARGE SCALE GENOMIC DNA]</scope>
    <source>
        <strain evidence="2">06D021</strain>
    </source>
</reference>
<dbReference type="Proteomes" id="UP000220639">
    <property type="component" value="Unassembled WGS sequence"/>
</dbReference>
<dbReference type="EMBL" id="FZTC01000036">
    <property type="protein sequence ID" value="SNU37742.1"/>
    <property type="molecule type" value="Genomic_DNA"/>
</dbReference>
<proteinExistence type="predicted"/>
<dbReference type="AlphaFoldDB" id="A0A285BA12"/>